<dbReference type="AlphaFoldDB" id="A0AAU9QJY2"/>
<dbReference type="EMBL" id="CAKMUD010000040">
    <property type="protein sequence ID" value="CAH1575931.1"/>
    <property type="molecule type" value="Genomic_DNA"/>
</dbReference>
<comment type="caution">
    <text evidence="1">The sequence shown here is derived from an EMBL/GenBank/DDBJ whole genome shotgun (WGS) entry which is preliminary data.</text>
</comment>
<evidence type="ECO:0000313" key="1">
    <source>
        <dbReference type="EMBL" id="CAH1575931.1"/>
    </source>
</evidence>
<evidence type="ECO:0000313" key="2">
    <source>
        <dbReference type="Proteomes" id="UP001295462"/>
    </source>
</evidence>
<protein>
    <submittedName>
        <fullName evidence="1">Uncharacterized protein</fullName>
    </submittedName>
</protein>
<reference evidence="1" key="1">
    <citation type="submission" date="2022-01" db="EMBL/GenBank/DDBJ databases">
        <authorList>
            <person name="Lagorce A."/>
        </authorList>
    </citation>
    <scope>NUCLEOTIDE SEQUENCE</scope>
    <source>
        <strain evidence="1">Th15_F1_A12</strain>
    </source>
</reference>
<dbReference type="Proteomes" id="UP001295462">
    <property type="component" value="Unassembled WGS sequence"/>
</dbReference>
<name>A0AAU9QJY2_9VIBR</name>
<gene>
    <name evidence="1" type="ORF">THF1A12_1340003</name>
</gene>
<organism evidence="1 2">
    <name type="scientific">Vibrio jasicida</name>
    <dbReference type="NCBI Taxonomy" id="766224"/>
    <lineage>
        <taxon>Bacteria</taxon>
        <taxon>Pseudomonadati</taxon>
        <taxon>Pseudomonadota</taxon>
        <taxon>Gammaproteobacteria</taxon>
        <taxon>Vibrionales</taxon>
        <taxon>Vibrionaceae</taxon>
        <taxon>Vibrio</taxon>
    </lineage>
</organism>
<proteinExistence type="predicted"/>
<accession>A0AAU9QJY2</accession>
<sequence length="28" mass="3343">MNNHITILLIENKKNKKNNQFITIILFS</sequence>